<dbReference type="InterPro" id="IPR035903">
    <property type="entry name" value="HesB-like_dom_sf"/>
</dbReference>
<sequence length="100" mass="10469">MLAVTDAAAQAIEALTSQDGQQETDGGGLRFSLRTADDASAQLALAVTRQPEQGDKVVTADNGAHVFLEQGAAEFLDDKVLDVQRNNDGEIAFALAPQQA</sequence>
<dbReference type="RefSeq" id="WP_209642873.1">
    <property type="nucleotide sequence ID" value="NZ_JAGINW010000001.1"/>
</dbReference>
<name>A0ABS4TP82_9PSEU</name>
<evidence type="ECO:0000313" key="2">
    <source>
        <dbReference type="Proteomes" id="UP001519332"/>
    </source>
</evidence>
<dbReference type="SUPFAM" id="SSF89360">
    <property type="entry name" value="HesB-like domain"/>
    <property type="match status" value="1"/>
</dbReference>
<keyword evidence="2" id="KW-1185">Reference proteome</keyword>
<accession>A0ABS4TP82</accession>
<dbReference type="EMBL" id="JAGINW010000001">
    <property type="protein sequence ID" value="MBP2325706.1"/>
    <property type="molecule type" value="Genomic_DNA"/>
</dbReference>
<dbReference type="Proteomes" id="UP001519332">
    <property type="component" value="Unassembled WGS sequence"/>
</dbReference>
<evidence type="ECO:0000313" key="1">
    <source>
        <dbReference type="EMBL" id="MBP2325706.1"/>
    </source>
</evidence>
<dbReference type="Gene3D" id="2.60.300.12">
    <property type="entry name" value="HesB-like domain"/>
    <property type="match status" value="1"/>
</dbReference>
<protein>
    <submittedName>
        <fullName evidence="1">Fe-S cluster assembly iron-binding protein IscA</fullName>
    </submittedName>
</protein>
<proteinExistence type="predicted"/>
<comment type="caution">
    <text evidence="1">The sequence shown here is derived from an EMBL/GenBank/DDBJ whole genome shotgun (WGS) entry which is preliminary data.</text>
</comment>
<gene>
    <name evidence="1" type="ORF">JOF56_006091</name>
</gene>
<reference evidence="1 2" key="1">
    <citation type="submission" date="2021-03" db="EMBL/GenBank/DDBJ databases">
        <title>Sequencing the genomes of 1000 actinobacteria strains.</title>
        <authorList>
            <person name="Klenk H.-P."/>
        </authorList>
    </citation>
    <scope>NUCLEOTIDE SEQUENCE [LARGE SCALE GENOMIC DNA]</scope>
    <source>
        <strain evidence="1 2">DSM 46670</strain>
    </source>
</reference>
<organism evidence="1 2">
    <name type="scientific">Kibdelosporangium banguiense</name>
    <dbReference type="NCBI Taxonomy" id="1365924"/>
    <lineage>
        <taxon>Bacteria</taxon>
        <taxon>Bacillati</taxon>
        <taxon>Actinomycetota</taxon>
        <taxon>Actinomycetes</taxon>
        <taxon>Pseudonocardiales</taxon>
        <taxon>Pseudonocardiaceae</taxon>
        <taxon>Kibdelosporangium</taxon>
    </lineage>
</organism>